<dbReference type="GO" id="GO:0005524">
    <property type="term" value="F:ATP binding"/>
    <property type="evidence" value="ECO:0007669"/>
    <property type="project" value="UniProtKB-KW"/>
</dbReference>
<feature type="transmembrane region" description="Helical" evidence="8">
    <location>
        <begin position="20"/>
        <end position="44"/>
    </location>
</feature>
<evidence type="ECO:0000256" key="2">
    <source>
        <dbReference type="ARBA" id="ARBA00022448"/>
    </source>
</evidence>
<dbReference type="FunFam" id="3.40.50.300:FF:000287">
    <property type="entry name" value="Multidrug ABC transporter ATP-binding protein"/>
    <property type="match status" value="1"/>
</dbReference>
<dbReference type="SMART" id="SM00382">
    <property type="entry name" value="AAA"/>
    <property type="match status" value="1"/>
</dbReference>
<feature type="domain" description="ABC transmembrane type-1" evidence="10">
    <location>
        <begin position="22"/>
        <end position="301"/>
    </location>
</feature>
<dbReference type="Gene3D" id="1.20.1560.10">
    <property type="entry name" value="ABC transporter type 1, transmembrane domain"/>
    <property type="match status" value="1"/>
</dbReference>
<dbReference type="AlphaFoldDB" id="A0A7V7QMJ0"/>
<dbReference type="GO" id="GO:0005886">
    <property type="term" value="C:plasma membrane"/>
    <property type="evidence" value="ECO:0007669"/>
    <property type="project" value="UniProtKB-SubCell"/>
</dbReference>
<keyword evidence="2" id="KW-0813">Transport</keyword>
<dbReference type="InterPro" id="IPR017871">
    <property type="entry name" value="ABC_transporter-like_CS"/>
</dbReference>
<evidence type="ECO:0000259" key="10">
    <source>
        <dbReference type="PROSITE" id="PS50929"/>
    </source>
</evidence>
<reference evidence="11 12" key="1">
    <citation type="submission" date="2019-09" db="EMBL/GenBank/DDBJ databases">
        <authorList>
            <person name="Valk L.C."/>
        </authorList>
    </citation>
    <scope>NUCLEOTIDE SEQUENCE [LARGE SCALE GENOMIC DNA]</scope>
    <source>
        <strain evidence="11">GalUA</strain>
    </source>
</reference>
<feature type="transmembrane region" description="Helical" evidence="8">
    <location>
        <begin position="162"/>
        <end position="178"/>
    </location>
</feature>
<comment type="caution">
    <text evidence="11">The sequence shown here is derived from an EMBL/GenBank/DDBJ whole genome shotgun (WGS) entry which is preliminary data.</text>
</comment>
<feature type="domain" description="ABC transporter" evidence="9">
    <location>
        <begin position="334"/>
        <end position="567"/>
    </location>
</feature>
<dbReference type="Pfam" id="PF00005">
    <property type="entry name" value="ABC_tran"/>
    <property type="match status" value="1"/>
</dbReference>
<dbReference type="InterPro" id="IPR003593">
    <property type="entry name" value="AAA+_ATPase"/>
</dbReference>
<dbReference type="InterPro" id="IPR039421">
    <property type="entry name" value="Type_1_exporter"/>
</dbReference>
<keyword evidence="7 8" id="KW-0472">Membrane</keyword>
<dbReference type="Pfam" id="PF00664">
    <property type="entry name" value="ABC_membrane"/>
    <property type="match status" value="1"/>
</dbReference>
<dbReference type="GO" id="GO:0034040">
    <property type="term" value="F:ATPase-coupled lipid transmembrane transporter activity"/>
    <property type="evidence" value="ECO:0007669"/>
    <property type="project" value="TreeGrafter"/>
</dbReference>
<dbReference type="PROSITE" id="PS50929">
    <property type="entry name" value="ABC_TM1F"/>
    <property type="match status" value="1"/>
</dbReference>
<dbReference type="InterPro" id="IPR011527">
    <property type="entry name" value="ABC1_TM_dom"/>
</dbReference>
<dbReference type="GO" id="GO:0140359">
    <property type="term" value="F:ABC-type transporter activity"/>
    <property type="evidence" value="ECO:0007669"/>
    <property type="project" value="InterPro"/>
</dbReference>
<feature type="transmembrane region" description="Helical" evidence="8">
    <location>
        <begin position="136"/>
        <end position="156"/>
    </location>
</feature>
<dbReference type="InterPro" id="IPR027417">
    <property type="entry name" value="P-loop_NTPase"/>
</dbReference>
<dbReference type="Gene3D" id="3.40.50.300">
    <property type="entry name" value="P-loop containing nucleotide triphosphate hydrolases"/>
    <property type="match status" value="1"/>
</dbReference>
<dbReference type="PROSITE" id="PS50893">
    <property type="entry name" value="ABC_TRANSPORTER_2"/>
    <property type="match status" value="1"/>
</dbReference>
<dbReference type="RefSeq" id="WP_151141971.1">
    <property type="nucleotide sequence ID" value="NZ_WAGX01000004.1"/>
</dbReference>
<dbReference type="GO" id="GO:0016887">
    <property type="term" value="F:ATP hydrolysis activity"/>
    <property type="evidence" value="ECO:0007669"/>
    <property type="project" value="InterPro"/>
</dbReference>
<keyword evidence="6 8" id="KW-1133">Transmembrane helix</keyword>
<organism evidence="11 12">
    <name type="scientific">Candidatus Galacturonatibacter soehngenii</name>
    <dbReference type="NCBI Taxonomy" id="2307010"/>
    <lineage>
        <taxon>Bacteria</taxon>
        <taxon>Bacillati</taxon>
        <taxon>Bacillota</taxon>
        <taxon>Clostridia</taxon>
        <taxon>Lachnospirales</taxon>
        <taxon>Lachnospiraceae</taxon>
        <taxon>Candidatus Galacturonatibacter</taxon>
    </lineage>
</organism>
<dbReference type="PANTHER" id="PTHR24221:SF397">
    <property type="entry name" value="ABC TRANSPORTER, ATP-BINDING TRANSMEMBRANE PROTEIN"/>
    <property type="match status" value="1"/>
</dbReference>
<dbReference type="Proteomes" id="UP000461768">
    <property type="component" value="Unassembled WGS sequence"/>
</dbReference>
<evidence type="ECO:0000313" key="12">
    <source>
        <dbReference type="Proteomes" id="UP000461768"/>
    </source>
</evidence>
<keyword evidence="3 8" id="KW-0812">Transmembrane</keyword>
<dbReference type="PROSITE" id="PS00211">
    <property type="entry name" value="ABC_TRANSPORTER_1"/>
    <property type="match status" value="1"/>
</dbReference>
<dbReference type="InterPro" id="IPR003439">
    <property type="entry name" value="ABC_transporter-like_ATP-bd"/>
</dbReference>
<evidence type="ECO:0000256" key="8">
    <source>
        <dbReference type="SAM" id="Phobius"/>
    </source>
</evidence>
<sequence length="577" mass="64694">MIQIFKKFFEFSGEQKSRFYRSLIFSFLHSIFEAIRILAIAIVLKAVIQNNMTMTTVWSSLLIMLISIGGCIVTKNITSIQQTIAGYTMCANKRIEIGERMKYMPMGYFNKNNLGYITSITTNTCENLQDVATRVILMYLQGMFTTIVISITLLFFDYRIGITALLGIVAFSFINNQMQKVSAAISPKKNCVDAELVDAVLEYVQGITVVKSYNLDRQSNKKVDNKIKEANQIYYTLERKFIPFMTAQTVFLKLFSIAIIVLSIVYCVDGSLSLLHALLMIVSSFVVYGQLESAGMYSALLRVVDLSVDRILEVFETPVMDTKGIDKMPSNYSIGVENISFSYENRKIIDNVSFEIKENTTTAIVGPSGGGKSTLCNLIARFFDVDEGCIKLGGEDIRTYSLDCLLRNISMVFQNVYLFHDTIENNIKFGSPGATREQVIEAAKKACCHEFIQALPQGYDTVIKESGATISGGEKQRISIARAILKDAPIIILDEATANVDPENEKNLQDAIEQLTKEKTIIMIAHRLKTVRNAEQILVVSDGKIIQKGTHNQLMKERGTYADFINMRNQSIGWKLG</sequence>
<evidence type="ECO:0000256" key="1">
    <source>
        <dbReference type="ARBA" id="ARBA00004651"/>
    </source>
</evidence>
<keyword evidence="4" id="KW-0547">Nucleotide-binding</keyword>
<dbReference type="EMBL" id="WAGX01000004">
    <property type="protein sequence ID" value="KAB1439458.1"/>
    <property type="molecule type" value="Genomic_DNA"/>
</dbReference>
<feature type="transmembrane region" description="Helical" evidence="8">
    <location>
        <begin position="56"/>
        <end position="74"/>
    </location>
</feature>
<accession>A0A7V7QMJ0</accession>
<keyword evidence="5 11" id="KW-0067">ATP-binding</keyword>
<evidence type="ECO:0000259" key="9">
    <source>
        <dbReference type="PROSITE" id="PS50893"/>
    </source>
</evidence>
<gene>
    <name evidence="11" type="ORF">F7O84_03415</name>
</gene>
<evidence type="ECO:0000313" key="11">
    <source>
        <dbReference type="EMBL" id="KAB1439458.1"/>
    </source>
</evidence>
<name>A0A7V7QMJ0_9FIRM</name>
<dbReference type="OrthoDB" id="9762778at2"/>
<feature type="transmembrane region" description="Helical" evidence="8">
    <location>
        <begin position="241"/>
        <end position="266"/>
    </location>
</feature>
<reference evidence="11 12" key="2">
    <citation type="submission" date="2020-02" db="EMBL/GenBank/DDBJ databases">
        <title>Candidatus Galacturonibacter soehngenii shows hetero-acetogenic catabolism of galacturonic acid but lacks a canonical carbon monoxide dehydrogenase/acetyl-CoA synthase complex.</title>
        <authorList>
            <person name="Diender M."/>
            <person name="Stouten G.R."/>
            <person name="Petersen J.F."/>
            <person name="Nielsen P.H."/>
            <person name="Dueholm M.S."/>
            <person name="Pronk J.T."/>
            <person name="Van Loosdrecht M.C.M."/>
        </authorList>
    </citation>
    <scope>NUCLEOTIDE SEQUENCE [LARGE SCALE GENOMIC DNA]</scope>
    <source>
        <strain evidence="11">GalUA</strain>
    </source>
</reference>
<dbReference type="SUPFAM" id="SSF90123">
    <property type="entry name" value="ABC transporter transmembrane region"/>
    <property type="match status" value="1"/>
</dbReference>
<evidence type="ECO:0000256" key="7">
    <source>
        <dbReference type="ARBA" id="ARBA00023136"/>
    </source>
</evidence>
<evidence type="ECO:0000256" key="3">
    <source>
        <dbReference type="ARBA" id="ARBA00022692"/>
    </source>
</evidence>
<protein>
    <submittedName>
        <fullName evidence="11">ABC transporter ATP-binding protein</fullName>
    </submittedName>
</protein>
<proteinExistence type="predicted"/>
<dbReference type="PANTHER" id="PTHR24221">
    <property type="entry name" value="ATP-BINDING CASSETTE SUB-FAMILY B"/>
    <property type="match status" value="1"/>
</dbReference>
<keyword evidence="12" id="KW-1185">Reference proteome</keyword>
<evidence type="ECO:0000256" key="5">
    <source>
        <dbReference type="ARBA" id="ARBA00022840"/>
    </source>
</evidence>
<comment type="subcellular location">
    <subcellularLocation>
        <location evidence="1">Cell membrane</location>
        <topology evidence="1">Multi-pass membrane protein</topology>
    </subcellularLocation>
</comment>
<evidence type="ECO:0000256" key="6">
    <source>
        <dbReference type="ARBA" id="ARBA00022989"/>
    </source>
</evidence>
<dbReference type="SUPFAM" id="SSF52540">
    <property type="entry name" value="P-loop containing nucleoside triphosphate hydrolases"/>
    <property type="match status" value="1"/>
</dbReference>
<evidence type="ECO:0000256" key="4">
    <source>
        <dbReference type="ARBA" id="ARBA00022741"/>
    </source>
</evidence>
<dbReference type="InterPro" id="IPR036640">
    <property type="entry name" value="ABC1_TM_sf"/>
</dbReference>